<dbReference type="PANTHER" id="PTHR10511:SF2">
    <property type="entry name" value="GRANULOCYTE COLONY-STIMULATING FACTOR"/>
    <property type="match status" value="1"/>
</dbReference>
<dbReference type="GO" id="GO:0005125">
    <property type="term" value="F:cytokine activity"/>
    <property type="evidence" value="ECO:0007669"/>
    <property type="project" value="InterPro"/>
</dbReference>
<dbReference type="PANTHER" id="PTHR10511">
    <property type="entry name" value="GRANULOCYTE COLONY-STIMULATING FACTOR"/>
    <property type="match status" value="1"/>
</dbReference>
<keyword evidence="2" id="KW-1185">Reference proteome</keyword>
<evidence type="ECO:0008006" key="3">
    <source>
        <dbReference type="Google" id="ProtNLM"/>
    </source>
</evidence>
<comment type="caution">
    <text evidence="1">The sequence shown here is derived from an EMBL/GenBank/DDBJ whole genome shotgun (WGS) entry which is preliminary data.</text>
</comment>
<dbReference type="InterPro" id="IPR040117">
    <property type="entry name" value="GCSF/MGF"/>
</dbReference>
<proteinExistence type="predicted"/>
<reference evidence="2" key="1">
    <citation type="submission" date="2024-04" db="EMBL/GenBank/DDBJ databases">
        <title>Salinicola lusitanus LLJ914,a marine bacterium isolated from the Okinawa Trough.</title>
        <authorList>
            <person name="Li J."/>
        </authorList>
    </citation>
    <scope>NUCLEOTIDE SEQUENCE [LARGE SCALE GENOMIC DNA]</scope>
</reference>
<gene>
    <name evidence="1" type="ORF">WMY93_031110</name>
</gene>
<protein>
    <recommendedName>
        <fullName evidence="3">Leptin</fullName>
    </recommendedName>
</protein>
<evidence type="ECO:0000313" key="2">
    <source>
        <dbReference type="Proteomes" id="UP001460270"/>
    </source>
</evidence>
<dbReference type="Proteomes" id="UP001460270">
    <property type="component" value="Unassembled WGS sequence"/>
</dbReference>
<evidence type="ECO:0000313" key="1">
    <source>
        <dbReference type="EMBL" id="KAK7878291.1"/>
    </source>
</evidence>
<dbReference type="EMBL" id="JBBPFD010000543">
    <property type="protein sequence ID" value="KAK7878291.1"/>
    <property type="molecule type" value="Genomic_DNA"/>
</dbReference>
<dbReference type="AlphaFoldDB" id="A0AAW0MNL5"/>
<dbReference type="GO" id="GO:0045639">
    <property type="term" value="P:positive regulation of myeloid cell differentiation"/>
    <property type="evidence" value="ECO:0007669"/>
    <property type="project" value="InterPro"/>
</dbReference>
<name>A0AAW0MNL5_9GOBI</name>
<sequence length="132" mass="14630">MALIIGIPQTPDLRVVSENCTLGNTLSQMSQGLRLYLELLSVVSPKLNNGEKMTELSIDIRDLGLHVDMMLKMIQNATPTTPLPKPLVLRLSTDYEIYVAACLILDKLEGFGRDVKQCLGSIEPSEDEELED</sequence>
<dbReference type="InterPro" id="IPR009079">
    <property type="entry name" value="4_helix_cytokine-like_core"/>
</dbReference>
<organism evidence="1 2">
    <name type="scientific">Mugilogobius chulae</name>
    <name type="common">yellowstripe goby</name>
    <dbReference type="NCBI Taxonomy" id="88201"/>
    <lineage>
        <taxon>Eukaryota</taxon>
        <taxon>Metazoa</taxon>
        <taxon>Chordata</taxon>
        <taxon>Craniata</taxon>
        <taxon>Vertebrata</taxon>
        <taxon>Euteleostomi</taxon>
        <taxon>Actinopterygii</taxon>
        <taxon>Neopterygii</taxon>
        <taxon>Teleostei</taxon>
        <taxon>Neoteleostei</taxon>
        <taxon>Acanthomorphata</taxon>
        <taxon>Gobiaria</taxon>
        <taxon>Gobiiformes</taxon>
        <taxon>Gobioidei</taxon>
        <taxon>Gobiidae</taxon>
        <taxon>Gobionellinae</taxon>
        <taxon>Mugilogobius</taxon>
    </lineage>
</organism>
<dbReference type="Gene3D" id="1.20.1250.10">
    <property type="match status" value="1"/>
</dbReference>
<accession>A0AAW0MNL5</accession>
<dbReference type="SUPFAM" id="SSF47266">
    <property type="entry name" value="4-helical cytokines"/>
    <property type="match status" value="1"/>
</dbReference>